<keyword evidence="4 8" id="KW-0812">Transmembrane</keyword>
<dbReference type="Gene3D" id="1.20.1250.20">
    <property type="entry name" value="MFS general substrate transporter like domains"/>
    <property type="match status" value="1"/>
</dbReference>
<keyword evidence="3" id="KW-0813">Transport</keyword>
<dbReference type="InterPro" id="IPR005828">
    <property type="entry name" value="MFS_sugar_transport-like"/>
</dbReference>
<evidence type="ECO:0000256" key="1">
    <source>
        <dbReference type="ARBA" id="ARBA00004141"/>
    </source>
</evidence>
<feature type="transmembrane region" description="Helical" evidence="8">
    <location>
        <begin position="149"/>
        <end position="171"/>
    </location>
</feature>
<evidence type="ECO:0000259" key="9">
    <source>
        <dbReference type="PROSITE" id="PS50850"/>
    </source>
</evidence>
<feature type="transmembrane region" description="Helical" evidence="8">
    <location>
        <begin position="306"/>
        <end position="324"/>
    </location>
</feature>
<dbReference type="GO" id="GO:0016020">
    <property type="term" value="C:membrane"/>
    <property type="evidence" value="ECO:0007669"/>
    <property type="project" value="UniProtKB-SubCell"/>
</dbReference>
<feature type="transmembrane region" description="Helical" evidence="8">
    <location>
        <begin position="406"/>
        <end position="425"/>
    </location>
</feature>
<comment type="catalytic activity">
    <reaction evidence="7">
        <text>myo-inositol(out) + H(+)(out) = myo-inositol(in) + H(+)(in)</text>
        <dbReference type="Rhea" id="RHEA:60364"/>
        <dbReference type="ChEBI" id="CHEBI:15378"/>
        <dbReference type="ChEBI" id="CHEBI:17268"/>
    </reaction>
</comment>
<comment type="similarity">
    <text evidence="2">Belongs to the major facilitator superfamily. Sugar transporter (TC 2.A.1.1) family.</text>
</comment>
<dbReference type="AlphaFoldDB" id="A0A8H7F6N5"/>
<protein>
    <recommendedName>
        <fullName evidence="9">Major facilitator superfamily (MFS) profile domain-containing protein</fullName>
    </recommendedName>
</protein>
<dbReference type="PROSITE" id="PS50850">
    <property type="entry name" value="MFS"/>
    <property type="match status" value="1"/>
</dbReference>
<dbReference type="InterPro" id="IPR020846">
    <property type="entry name" value="MFS_dom"/>
</dbReference>
<dbReference type="PANTHER" id="PTHR23503">
    <property type="entry name" value="SOLUTE CARRIER FAMILY 2"/>
    <property type="match status" value="1"/>
</dbReference>
<dbReference type="InterPro" id="IPR045263">
    <property type="entry name" value="GLUT"/>
</dbReference>
<evidence type="ECO:0000256" key="8">
    <source>
        <dbReference type="SAM" id="Phobius"/>
    </source>
</evidence>
<feature type="transmembrane region" description="Helical" evidence="8">
    <location>
        <begin position="276"/>
        <end position="299"/>
    </location>
</feature>
<proteinExistence type="inferred from homology"/>
<evidence type="ECO:0000256" key="7">
    <source>
        <dbReference type="ARBA" id="ARBA00049119"/>
    </source>
</evidence>
<name>A0A8H7F6N5_AGABI</name>
<evidence type="ECO:0000256" key="5">
    <source>
        <dbReference type="ARBA" id="ARBA00022989"/>
    </source>
</evidence>
<feature type="transmembrane region" description="Helical" evidence="8">
    <location>
        <begin position="121"/>
        <end position="143"/>
    </location>
</feature>
<feature type="transmembrane region" description="Helical" evidence="8">
    <location>
        <begin position="89"/>
        <end position="109"/>
    </location>
</feature>
<reference evidence="10 11" key="1">
    <citation type="journal article" name="Sci. Rep.">
        <title>Telomere-to-telomere assembled and centromere annotated genomes of the two main subspecies of the button mushroom Agaricus bisporus reveal especially polymorphic chromosome ends.</title>
        <authorList>
            <person name="Sonnenberg A.S.M."/>
            <person name="Sedaghat-Telgerd N."/>
            <person name="Lavrijssen B."/>
            <person name="Ohm R.A."/>
            <person name="Hendrickx P.M."/>
            <person name="Scholtmeijer K."/>
            <person name="Baars J.J.P."/>
            <person name="van Peer A."/>
        </authorList>
    </citation>
    <scope>NUCLEOTIDE SEQUENCE [LARGE SCALE GENOMIC DNA]</scope>
    <source>
        <strain evidence="10 11">H119_p4</strain>
    </source>
</reference>
<dbReference type="InterPro" id="IPR036259">
    <property type="entry name" value="MFS_trans_sf"/>
</dbReference>
<comment type="caution">
    <text evidence="10">The sequence shown here is derived from an EMBL/GenBank/DDBJ whole genome shotgun (WGS) entry which is preliminary data.</text>
</comment>
<feature type="transmembrane region" description="Helical" evidence="8">
    <location>
        <begin position="12"/>
        <end position="32"/>
    </location>
</feature>
<feature type="transmembrane region" description="Helical" evidence="8">
    <location>
        <begin position="336"/>
        <end position="357"/>
    </location>
</feature>
<dbReference type="SUPFAM" id="SSF103473">
    <property type="entry name" value="MFS general substrate transporter"/>
    <property type="match status" value="1"/>
</dbReference>
<evidence type="ECO:0000256" key="4">
    <source>
        <dbReference type="ARBA" id="ARBA00022692"/>
    </source>
</evidence>
<keyword evidence="6 8" id="KW-0472">Membrane</keyword>
<sequence>MSNHKSRNGDSFSIYGWFVCLWVLVIPFQFGYHTSALNQIKAVLTCEHAEDNLLNNSFPTCIQMSNFVFSFVTAIFTERLNGSVTTLSFGRFLIGVGSGIGICVAPIYAAEIAPSTISGNIGVLTQLGIVLGIMSTQIVGFRYSTPTEWRFVLFLSSAISCVQFVTGYMIVESPAWLGMQNRSEEKKTVSERIWRANATRATPSMASDENPLLEDVEARRPETSTNTTTVLQLFFSPELRKPLMITCFAMMSQQISGVNAVLYYSNEILSKSLPDLGPYVSLGITVVNVIMTFPPIFLIERVGRKSLLGISTIGALASLASIGFGLNNDHSTMTSIATLTFIMSFAVGLGPIPFVLIPEVSPPHAVSALSSMALSFNWVTNFFVGLVFLPLRSFLSDGDPTKEGRVFYVFVGILLAATFSLSRVYRG</sequence>
<keyword evidence="5 8" id="KW-1133">Transmembrane helix</keyword>
<accession>A0A8H7F6N5</accession>
<evidence type="ECO:0000256" key="2">
    <source>
        <dbReference type="ARBA" id="ARBA00010992"/>
    </source>
</evidence>
<comment type="subcellular location">
    <subcellularLocation>
        <location evidence="1">Membrane</location>
        <topology evidence="1">Multi-pass membrane protein</topology>
    </subcellularLocation>
</comment>
<dbReference type="Pfam" id="PF00083">
    <property type="entry name" value="Sugar_tr"/>
    <property type="match status" value="1"/>
</dbReference>
<dbReference type="EMBL" id="JABXXO010000004">
    <property type="protein sequence ID" value="KAF7778872.1"/>
    <property type="molecule type" value="Genomic_DNA"/>
</dbReference>
<dbReference type="GO" id="GO:0015149">
    <property type="term" value="F:hexose transmembrane transporter activity"/>
    <property type="evidence" value="ECO:0007669"/>
    <property type="project" value="TreeGrafter"/>
</dbReference>
<evidence type="ECO:0000256" key="6">
    <source>
        <dbReference type="ARBA" id="ARBA00023136"/>
    </source>
</evidence>
<evidence type="ECO:0000313" key="11">
    <source>
        <dbReference type="Proteomes" id="UP000629468"/>
    </source>
</evidence>
<dbReference type="Proteomes" id="UP000629468">
    <property type="component" value="Unassembled WGS sequence"/>
</dbReference>
<organism evidence="10 11">
    <name type="scientific">Agaricus bisporus var. burnettii</name>
    <dbReference type="NCBI Taxonomy" id="192524"/>
    <lineage>
        <taxon>Eukaryota</taxon>
        <taxon>Fungi</taxon>
        <taxon>Dikarya</taxon>
        <taxon>Basidiomycota</taxon>
        <taxon>Agaricomycotina</taxon>
        <taxon>Agaricomycetes</taxon>
        <taxon>Agaricomycetidae</taxon>
        <taxon>Agaricales</taxon>
        <taxon>Agaricineae</taxon>
        <taxon>Agaricaceae</taxon>
        <taxon>Agaricus</taxon>
    </lineage>
</organism>
<dbReference type="InterPro" id="IPR003663">
    <property type="entry name" value="Sugar/inositol_transpt"/>
</dbReference>
<dbReference type="PRINTS" id="PR00171">
    <property type="entry name" value="SUGRTRNSPORT"/>
</dbReference>
<evidence type="ECO:0000256" key="3">
    <source>
        <dbReference type="ARBA" id="ARBA00022448"/>
    </source>
</evidence>
<feature type="domain" description="Major facilitator superfamily (MFS) profile" evidence="9">
    <location>
        <begin position="1"/>
        <end position="427"/>
    </location>
</feature>
<dbReference type="PANTHER" id="PTHR23503:SF8">
    <property type="entry name" value="FACILITATED GLUCOSE TRANSPORTER PROTEIN 1"/>
    <property type="match status" value="1"/>
</dbReference>
<gene>
    <name evidence="10" type="ORF">Agabi119p4_3217</name>
</gene>
<feature type="transmembrane region" description="Helical" evidence="8">
    <location>
        <begin position="369"/>
        <end position="391"/>
    </location>
</feature>
<evidence type="ECO:0000313" key="10">
    <source>
        <dbReference type="EMBL" id="KAF7778872.1"/>
    </source>
</evidence>